<accession>A0A6A6I5Q3</accession>
<dbReference type="GO" id="GO:0016747">
    <property type="term" value="F:acyltransferase activity, transferring groups other than amino-acyl groups"/>
    <property type="evidence" value="ECO:0007669"/>
    <property type="project" value="InterPro"/>
</dbReference>
<protein>
    <recommendedName>
        <fullName evidence="1">N-acetyltransferase domain-containing protein</fullName>
    </recommendedName>
</protein>
<dbReference type="SUPFAM" id="SSF55729">
    <property type="entry name" value="Acyl-CoA N-acyltransferases (Nat)"/>
    <property type="match status" value="1"/>
</dbReference>
<dbReference type="OrthoDB" id="64477at2759"/>
<dbReference type="InterPro" id="IPR016181">
    <property type="entry name" value="Acyl_CoA_acyltransferase"/>
</dbReference>
<evidence type="ECO:0000259" key="1">
    <source>
        <dbReference type="PROSITE" id="PS51186"/>
    </source>
</evidence>
<dbReference type="CDD" id="cd04301">
    <property type="entry name" value="NAT_SF"/>
    <property type="match status" value="1"/>
</dbReference>
<evidence type="ECO:0000313" key="3">
    <source>
        <dbReference type="Proteomes" id="UP000800094"/>
    </source>
</evidence>
<dbReference type="InterPro" id="IPR000182">
    <property type="entry name" value="GNAT_dom"/>
</dbReference>
<organism evidence="2 3">
    <name type="scientific">Trematosphaeria pertusa</name>
    <dbReference type="NCBI Taxonomy" id="390896"/>
    <lineage>
        <taxon>Eukaryota</taxon>
        <taxon>Fungi</taxon>
        <taxon>Dikarya</taxon>
        <taxon>Ascomycota</taxon>
        <taxon>Pezizomycotina</taxon>
        <taxon>Dothideomycetes</taxon>
        <taxon>Pleosporomycetidae</taxon>
        <taxon>Pleosporales</taxon>
        <taxon>Massarineae</taxon>
        <taxon>Trematosphaeriaceae</taxon>
        <taxon>Trematosphaeria</taxon>
    </lineage>
</organism>
<gene>
    <name evidence="2" type="ORF">BU26DRAFT_433080</name>
</gene>
<dbReference type="Proteomes" id="UP000800094">
    <property type="component" value="Unassembled WGS sequence"/>
</dbReference>
<dbReference type="PROSITE" id="PS51186">
    <property type="entry name" value="GNAT"/>
    <property type="match status" value="1"/>
</dbReference>
<proteinExistence type="predicted"/>
<evidence type="ECO:0000313" key="2">
    <source>
        <dbReference type="EMBL" id="KAF2245282.1"/>
    </source>
</evidence>
<feature type="domain" description="N-acetyltransferase" evidence="1">
    <location>
        <begin position="78"/>
        <end position="228"/>
    </location>
</feature>
<dbReference type="AlphaFoldDB" id="A0A6A6I5Q3"/>
<reference evidence="2" key="1">
    <citation type="journal article" date="2020" name="Stud. Mycol.">
        <title>101 Dothideomycetes genomes: a test case for predicting lifestyles and emergence of pathogens.</title>
        <authorList>
            <person name="Haridas S."/>
            <person name="Albert R."/>
            <person name="Binder M."/>
            <person name="Bloem J."/>
            <person name="Labutti K."/>
            <person name="Salamov A."/>
            <person name="Andreopoulos B."/>
            <person name="Baker S."/>
            <person name="Barry K."/>
            <person name="Bills G."/>
            <person name="Bluhm B."/>
            <person name="Cannon C."/>
            <person name="Castanera R."/>
            <person name="Culley D."/>
            <person name="Daum C."/>
            <person name="Ezra D."/>
            <person name="Gonzalez J."/>
            <person name="Henrissat B."/>
            <person name="Kuo A."/>
            <person name="Liang C."/>
            <person name="Lipzen A."/>
            <person name="Lutzoni F."/>
            <person name="Magnuson J."/>
            <person name="Mondo S."/>
            <person name="Nolan M."/>
            <person name="Ohm R."/>
            <person name="Pangilinan J."/>
            <person name="Park H.-J."/>
            <person name="Ramirez L."/>
            <person name="Alfaro M."/>
            <person name="Sun H."/>
            <person name="Tritt A."/>
            <person name="Yoshinaga Y."/>
            <person name="Zwiers L.-H."/>
            <person name="Turgeon B."/>
            <person name="Goodwin S."/>
            <person name="Spatafora J."/>
            <person name="Crous P."/>
            <person name="Grigoriev I."/>
        </authorList>
    </citation>
    <scope>NUCLEOTIDE SEQUENCE</scope>
    <source>
        <strain evidence="2">CBS 122368</strain>
    </source>
</reference>
<sequence>MAQTESTVHVRPYNPDMDYDVVVRVFRETIGDNLHFEPAHTLSTYAWCRPYLLLSPSTCFVLSSSSSDGTSCSPGEPVGFILGTPSTMTFAQRWRISFLASVDRMVCPEPAIPDGDERGWDLNWDDDPVGTLQRVIWGPERYPAHLHIDILPAYQRKGCGGQLMTVFLQKVKEEGASGCHIIMPASNIDARRFYGRHGFRMYEKSMNDGGSGEPGILKDGSVCLVREL</sequence>
<dbReference type="GeneID" id="54577343"/>
<dbReference type="Gene3D" id="3.40.630.30">
    <property type="match status" value="1"/>
</dbReference>
<keyword evidence="3" id="KW-1185">Reference proteome</keyword>
<dbReference type="Pfam" id="PF00583">
    <property type="entry name" value="Acetyltransf_1"/>
    <property type="match status" value="1"/>
</dbReference>
<dbReference type="RefSeq" id="XP_033680286.1">
    <property type="nucleotide sequence ID" value="XM_033824013.1"/>
</dbReference>
<dbReference type="EMBL" id="ML987200">
    <property type="protein sequence ID" value="KAF2245282.1"/>
    <property type="molecule type" value="Genomic_DNA"/>
</dbReference>
<name>A0A6A6I5Q3_9PLEO</name>